<feature type="transmembrane region" description="Helical" evidence="1">
    <location>
        <begin position="111"/>
        <end position="136"/>
    </location>
</feature>
<dbReference type="Proteomes" id="UP000440732">
    <property type="component" value="Unassembled WGS sequence"/>
</dbReference>
<evidence type="ECO:0000256" key="1">
    <source>
        <dbReference type="SAM" id="Phobius"/>
    </source>
</evidence>
<feature type="transmembrane region" description="Helical" evidence="1">
    <location>
        <begin position="39"/>
        <end position="59"/>
    </location>
</feature>
<feature type="transmembrane region" description="Helical" evidence="1">
    <location>
        <begin position="79"/>
        <end position="99"/>
    </location>
</feature>
<reference evidence="2 3" key="1">
    <citation type="submission" date="2018-08" db="EMBL/GenBank/DDBJ databases">
        <title>Genomic investigation of the strawberry pathogen Phytophthora fragariae indicates pathogenicity is determined by transcriptional variation in three key races.</title>
        <authorList>
            <person name="Adams T.M."/>
            <person name="Armitage A.D."/>
            <person name="Sobczyk M.K."/>
            <person name="Bates H.J."/>
            <person name="Dunwell J.M."/>
            <person name="Nellist C.F."/>
            <person name="Harrison R.J."/>
        </authorList>
    </citation>
    <scope>NUCLEOTIDE SEQUENCE [LARGE SCALE GENOMIC DNA]</scope>
    <source>
        <strain evidence="2 3">NOV-5</strain>
    </source>
</reference>
<keyword evidence="1" id="KW-0812">Transmembrane</keyword>
<sequence length="380" mass="43011">MGIFSCSMALDKLATKLQPHGCYSIQRLRRLKLYTETRLLWRLLAVCFLTPIPCIAMATLVESMPLAPPSAGPFNNFAFWIRATIVTYFVDYSVLVQMSQSLARLKMEHRYIVTIALVGSVISFTVVFAVAVWVAFPVPFSMLVASPPSTLVVLIGFNFAWGLRWSADAGLRRDFVRHMMVFVWQVALTFIYPLYIFGFTSLSGVSQTAFVLLLPTIKAVGESWISHTLGDENDIKPEVIIFNVEVFNALYVSCAVQNSTSYATTIALMLVDVLHFWFCMTEYIILVEYTEAVLPMVYALYLMIAFHMPNNNILELTSLVLAIAVLRRALGISSLHQLAFVLETQTSMIQSKLMLWFVYVTQVPLEHVGTDFSFKFKWIH</sequence>
<evidence type="ECO:0000313" key="3">
    <source>
        <dbReference type="Proteomes" id="UP000440732"/>
    </source>
</evidence>
<proteinExistence type="predicted"/>
<gene>
    <name evidence="2" type="ORF">PF006_g15739</name>
</gene>
<feature type="transmembrane region" description="Helical" evidence="1">
    <location>
        <begin position="142"/>
        <end position="163"/>
    </location>
</feature>
<comment type="caution">
    <text evidence="2">The sequence shown here is derived from an EMBL/GenBank/DDBJ whole genome shotgun (WGS) entry which is preliminary data.</text>
</comment>
<feature type="transmembrane region" description="Helical" evidence="1">
    <location>
        <begin position="292"/>
        <end position="308"/>
    </location>
</feature>
<accession>A0A6A3TAN3</accession>
<feature type="transmembrane region" description="Helical" evidence="1">
    <location>
        <begin position="320"/>
        <end position="342"/>
    </location>
</feature>
<dbReference type="AlphaFoldDB" id="A0A6A3TAN3"/>
<protein>
    <submittedName>
        <fullName evidence="2">Uncharacterized protein</fullName>
    </submittedName>
</protein>
<feature type="transmembrane region" description="Helical" evidence="1">
    <location>
        <begin position="260"/>
        <end position="280"/>
    </location>
</feature>
<keyword evidence="1" id="KW-0472">Membrane</keyword>
<evidence type="ECO:0000313" key="2">
    <source>
        <dbReference type="EMBL" id="KAE9130533.1"/>
    </source>
</evidence>
<dbReference type="EMBL" id="QXGA01001054">
    <property type="protein sequence ID" value="KAE9130533.1"/>
    <property type="molecule type" value="Genomic_DNA"/>
</dbReference>
<feature type="transmembrane region" description="Helical" evidence="1">
    <location>
        <begin position="175"/>
        <end position="197"/>
    </location>
</feature>
<organism evidence="2 3">
    <name type="scientific">Phytophthora fragariae</name>
    <dbReference type="NCBI Taxonomy" id="53985"/>
    <lineage>
        <taxon>Eukaryota</taxon>
        <taxon>Sar</taxon>
        <taxon>Stramenopiles</taxon>
        <taxon>Oomycota</taxon>
        <taxon>Peronosporomycetes</taxon>
        <taxon>Peronosporales</taxon>
        <taxon>Peronosporaceae</taxon>
        <taxon>Phytophthora</taxon>
    </lineage>
</organism>
<name>A0A6A3TAN3_9STRA</name>
<keyword evidence="1" id="KW-1133">Transmembrane helix</keyword>